<protein>
    <submittedName>
        <fullName evidence="11">PTS system beta-glucoside-specific EIIBCA component</fullName>
    </submittedName>
</protein>
<dbReference type="PROSITE" id="PS01035">
    <property type="entry name" value="PTS_EIIB_TYPE_1_CYS"/>
    <property type="match status" value="1"/>
</dbReference>
<evidence type="ECO:0000256" key="6">
    <source>
        <dbReference type="ARBA" id="ARBA00022683"/>
    </source>
</evidence>
<comment type="subcellular location">
    <subcellularLocation>
        <location evidence="1">Cell membrane</location>
        <topology evidence="1">Multi-pass membrane protein</topology>
    </subcellularLocation>
</comment>
<dbReference type="SUPFAM" id="SSF55604">
    <property type="entry name" value="Glucose permease domain IIB"/>
    <property type="match status" value="1"/>
</dbReference>
<dbReference type="Pfam" id="PF02378">
    <property type="entry name" value="PTS_EIIC"/>
    <property type="match status" value="1"/>
</dbReference>
<keyword evidence="4" id="KW-0762">Sugar transport</keyword>
<keyword evidence="5" id="KW-0808">Transferase</keyword>
<dbReference type="GO" id="GO:0005886">
    <property type="term" value="C:plasma membrane"/>
    <property type="evidence" value="ECO:0007669"/>
    <property type="project" value="UniProtKB-SubCell"/>
</dbReference>
<sequence length="472" mass="50149">MAKKDYPAIASSVVELVGGKDNIASVKHCITRLRFVLKNQDEAKTDEIKAVPGVVDVVLGNGQYQVVIGPDVDDAYEEVIKILGAGFDGGAVAAEPTDEGKRGSIVDRAADLVSSIFMPCLGGMAGVGLLRALLVVLTNTGLMSADCGAYTVLYAASDAFMYFLPLALSITAADRFKMNRFTAFAVVGALVYPTITKAYQDGAALDFFGLPVNLMSYGQSVLPALLTVFVASKLEHAISKVMPKSLRFMLVPTICVGIMVPIELLALGPVSMLIGNVFADAFMVVYNFAPQVAAFIYGCFYPCLIIFGAHWALIPIAMNNYAVLGYDWLMPLGFGCTYAIAGATLGVMLKTKFKPLKEMASANTIVAVFAGVTEPAIYGVLLKYKRPFVCACLSAGVGGVIVSIAGFQRLAQVGLNLFTIPALAMFPGGWSVPVCVVLSFVLATILTYLFGFSDNMLSDADKKARQAELDAE</sequence>
<evidence type="ECO:0000256" key="3">
    <source>
        <dbReference type="ARBA" id="ARBA00022475"/>
    </source>
</evidence>
<dbReference type="InterPro" id="IPR001996">
    <property type="entry name" value="PTS_IIB_1"/>
</dbReference>
<evidence type="ECO:0000313" key="11">
    <source>
        <dbReference type="EMBL" id="VWL96548.1"/>
    </source>
</evidence>
<dbReference type="GO" id="GO:0009401">
    <property type="term" value="P:phosphoenolpyruvate-dependent sugar phosphotransferase system"/>
    <property type="evidence" value="ECO:0007669"/>
    <property type="project" value="UniProtKB-KW"/>
</dbReference>
<keyword evidence="12" id="KW-1185">Reference proteome</keyword>
<dbReference type="InterPro" id="IPR050558">
    <property type="entry name" value="PTS_Sugar-Specific_Components"/>
</dbReference>
<dbReference type="Pfam" id="PF00367">
    <property type="entry name" value="PTS_EIIB"/>
    <property type="match status" value="1"/>
</dbReference>
<evidence type="ECO:0000256" key="5">
    <source>
        <dbReference type="ARBA" id="ARBA00022679"/>
    </source>
</evidence>
<proteinExistence type="predicted"/>
<keyword evidence="7" id="KW-0812">Transmembrane</keyword>
<evidence type="ECO:0000256" key="4">
    <source>
        <dbReference type="ARBA" id="ARBA00022597"/>
    </source>
</evidence>
<keyword evidence="2" id="KW-0813">Transport</keyword>
<evidence type="ECO:0000313" key="12">
    <source>
        <dbReference type="Proteomes" id="UP000361836"/>
    </source>
</evidence>
<dbReference type="GO" id="GO:0008982">
    <property type="term" value="F:protein-N(PI)-phosphohistidine-sugar phosphotransferase activity"/>
    <property type="evidence" value="ECO:0007669"/>
    <property type="project" value="InterPro"/>
</dbReference>
<dbReference type="PROSITE" id="PS51098">
    <property type="entry name" value="PTS_EIIB_TYPE_1"/>
    <property type="match status" value="1"/>
</dbReference>
<dbReference type="GO" id="GO:0090589">
    <property type="term" value="F:protein-phosphocysteine-trehalose phosphotransferase system transporter activity"/>
    <property type="evidence" value="ECO:0007669"/>
    <property type="project" value="TreeGrafter"/>
</dbReference>
<dbReference type="InterPro" id="IPR013013">
    <property type="entry name" value="PTS_EIIC_1"/>
</dbReference>
<dbReference type="RefSeq" id="WP_152076637.1">
    <property type="nucleotide sequence ID" value="NZ_CAAKNU010000035.1"/>
</dbReference>
<keyword evidence="6" id="KW-0598">Phosphotransferase system</keyword>
<dbReference type="InterPro" id="IPR003352">
    <property type="entry name" value="PTS_EIIC"/>
</dbReference>
<evidence type="ECO:0000256" key="2">
    <source>
        <dbReference type="ARBA" id="ARBA00022448"/>
    </source>
</evidence>
<evidence type="ECO:0000256" key="7">
    <source>
        <dbReference type="ARBA" id="ARBA00022692"/>
    </source>
</evidence>
<dbReference type="GO" id="GO:0015771">
    <property type="term" value="P:trehalose transport"/>
    <property type="evidence" value="ECO:0007669"/>
    <property type="project" value="TreeGrafter"/>
</dbReference>
<keyword evidence="10" id="KW-0472">Membrane</keyword>
<dbReference type="InterPro" id="IPR036878">
    <property type="entry name" value="Glu_permease_IIB"/>
</dbReference>
<evidence type="ECO:0000256" key="9">
    <source>
        <dbReference type="ARBA" id="ARBA00022989"/>
    </source>
</evidence>
<gene>
    <name evidence="11" type="primary">bglF_5</name>
    <name evidence="11" type="ORF">KCJAJFAP_00429</name>
</gene>
<dbReference type="PANTHER" id="PTHR30175">
    <property type="entry name" value="PHOSPHOTRANSFERASE SYSTEM TRANSPORT PROTEIN"/>
    <property type="match status" value="1"/>
</dbReference>
<dbReference type="InterPro" id="IPR018113">
    <property type="entry name" value="PTrfase_EIIB_Cys"/>
</dbReference>
<dbReference type="GO" id="GO:0016301">
    <property type="term" value="F:kinase activity"/>
    <property type="evidence" value="ECO:0007669"/>
    <property type="project" value="UniProtKB-KW"/>
</dbReference>
<evidence type="ECO:0000256" key="8">
    <source>
        <dbReference type="ARBA" id="ARBA00022777"/>
    </source>
</evidence>
<dbReference type="CDD" id="cd00212">
    <property type="entry name" value="PTS_IIB_glc"/>
    <property type="match status" value="1"/>
</dbReference>
<dbReference type="PANTHER" id="PTHR30175:SF1">
    <property type="entry name" value="PTS SYSTEM ARBUTIN-, CELLOBIOSE-, AND SALICIN-SPECIFIC EIIBC COMPONENT-RELATED"/>
    <property type="match status" value="1"/>
</dbReference>
<reference evidence="11 12" key="1">
    <citation type="submission" date="2019-10" db="EMBL/GenBank/DDBJ databases">
        <authorList>
            <person name="Wolf R A."/>
        </authorList>
    </citation>
    <scope>NUCLEOTIDE SEQUENCE [LARGE SCALE GENOMIC DNA]</scope>
    <source>
        <strain evidence="11">Collinsella_aerofaciens_MC2</strain>
    </source>
</reference>
<organism evidence="11 12">
    <name type="scientific">Collinsella aerofaciens</name>
    <dbReference type="NCBI Taxonomy" id="74426"/>
    <lineage>
        <taxon>Bacteria</taxon>
        <taxon>Bacillati</taxon>
        <taxon>Actinomycetota</taxon>
        <taxon>Coriobacteriia</taxon>
        <taxon>Coriobacteriales</taxon>
        <taxon>Coriobacteriaceae</taxon>
        <taxon>Collinsella</taxon>
    </lineage>
</organism>
<dbReference type="FunFam" id="3.30.1360.60:FF:000001">
    <property type="entry name" value="PTS system glucose-specific IIBC component PtsG"/>
    <property type="match status" value="1"/>
</dbReference>
<keyword evidence="9" id="KW-1133">Transmembrane helix</keyword>
<keyword evidence="3" id="KW-1003">Cell membrane</keyword>
<dbReference type="Gene3D" id="3.30.1360.60">
    <property type="entry name" value="Glucose permease domain IIB"/>
    <property type="match status" value="1"/>
</dbReference>
<evidence type="ECO:0000256" key="1">
    <source>
        <dbReference type="ARBA" id="ARBA00004651"/>
    </source>
</evidence>
<keyword evidence="8" id="KW-0418">Kinase</keyword>
<name>A0A5K1J737_9ACTN</name>
<evidence type="ECO:0000256" key="10">
    <source>
        <dbReference type="ARBA" id="ARBA00023136"/>
    </source>
</evidence>
<dbReference type="PROSITE" id="PS51103">
    <property type="entry name" value="PTS_EIIC_TYPE_1"/>
    <property type="match status" value="1"/>
</dbReference>
<dbReference type="EMBL" id="CABWIE010000019">
    <property type="protein sequence ID" value="VWL96548.1"/>
    <property type="molecule type" value="Genomic_DNA"/>
</dbReference>
<accession>A0A5K1J737</accession>
<dbReference type="Proteomes" id="UP000361836">
    <property type="component" value="Unassembled WGS sequence"/>
</dbReference>
<dbReference type="AlphaFoldDB" id="A0A5K1J737"/>